<dbReference type="Gene3D" id="3.55.50.30">
    <property type="match status" value="1"/>
</dbReference>
<dbReference type="PANTHER" id="PTHR30273">
    <property type="entry name" value="PERIPLASMIC SIGNAL SENSOR AND SIGMA FACTOR ACTIVATOR FECR-RELATED"/>
    <property type="match status" value="1"/>
</dbReference>
<dbReference type="EMBL" id="JAJNEC010000005">
    <property type="protein sequence ID" value="MCD2423686.1"/>
    <property type="molecule type" value="Genomic_DNA"/>
</dbReference>
<dbReference type="Pfam" id="PF04773">
    <property type="entry name" value="FecR"/>
    <property type="match status" value="1"/>
</dbReference>
<feature type="domain" description="FecR protein" evidence="2">
    <location>
        <begin position="197"/>
        <end position="291"/>
    </location>
</feature>
<sequence length="408" mass="45423">MDRQEDIQELFKKYVNNDISREEFLKLLQYLSAEGREEQLSAWVRNEWQATAPGEEALPGELKALLEGLDEQLLARLDGSVKRIPGYRQRSVRSLRRKWLLTSAAIIMFLVVGAVIWYTVPRSRHASQQAAVKTHDVNPGGNRAFLAIGNGQRVVLDSNQAAVIVQNGALRYADGSLITSLNADSSHANGQPEFVVLTTPPGGQYRLTLPDGTGVWVNASSSIRYPVRFTGTRREVTLSGEAYFEVQKNPDMPFVVLSGGQELSVLGTRFNISAYPEDKRIVTTLVEGSVKILPGVGSQPRLLVPGQQSVLKDGDLSVKKVEVGYYTAWKDGLFVFNRLPVQAILPQIERWYDVQFRYPAAMERTLMWGTVSRNVMLSEILEVLALNTGWKFTLQGKTVLISPKTGMN</sequence>
<accession>A0ABS8PRH5</accession>
<dbReference type="InterPro" id="IPR032508">
    <property type="entry name" value="FecR_C"/>
</dbReference>
<dbReference type="PANTHER" id="PTHR30273:SF2">
    <property type="entry name" value="PROTEIN FECR"/>
    <property type="match status" value="1"/>
</dbReference>
<protein>
    <submittedName>
        <fullName evidence="4">FecR domain-containing protein</fullName>
    </submittedName>
</protein>
<evidence type="ECO:0000259" key="3">
    <source>
        <dbReference type="Pfam" id="PF16344"/>
    </source>
</evidence>
<reference evidence="4 5" key="1">
    <citation type="submission" date="2021-11" db="EMBL/GenBank/DDBJ databases">
        <title>Genomic of Niabella pedocola.</title>
        <authorList>
            <person name="Wu T."/>
        </authorList>
    </citation>
    <scope>NUCLEOTIDE SEQUENCE [LARGE SCALE GENOMIC DNA]</scope>
    <source>
        <strain evidence="4 5">JCM 31011</strain>
    </source>
</reference>
<feature type="domain" description="Protein FecR C-terminal" evidence="3">
    <location>
        <begin position="334"/>
        <end position="401"/>
    </location>
</feature>
<keyword evidence="5" id="KW-1185">Reference proteome</keyword>
<keyword evidence="1" id="KW-0812">Transmembrane</keyword>
<gene>
    <name evidence="4" type="ORF">LQ567_12995</name>
</gene>
<evidence type="ECO:0000256" key="1">
    <source>
        <dbReference type="SAM" id="Phobius"/>
    </source>
</evidence>
<dbReference type="InterPro" id="IPR012373">
    <property type="entry name" value="Ferrdict_sens_TM"/>
</dbReference>
<feature type="transmembrane region" description="Helical" evidence="1">
    <location>
        <begin position="99"/>
        <end position="120"/>
    </location>
</feature>
<dbReference type="Proteomes" id="UP001199816">
    <property type="component" value="Unassembled WGS sequence"/>
</dbReference>
<keyword evidence="1" id="KW-0472">Membrane</keyword>
<proteinExistence type="predicted"/>
<evidence type="ECO:0000259" key="2">
    <source>
        <dbReference type="Pfam" id="PF04773"/>
    </source>
</evidence>
<dbReference type="InterPro" id="IPR006860">
    <property type="entry name" value="FecR"/>
</dbReference>
<name>A0ABS8PRH5_9BACT</name>
<comment type="caution">
    <text evidence="4">The sequence shown here is derived from an EMBL/GenBank/DDBJ whole genome shotgun (WGS) entry which is preliminary data.</text>
</comment>
<keyword evidence="1" id="KW-1133">Transmembrane helix</keyword>
<evidence type="ECO:0000313" key="4">
    <source>
        <dbReference type="EMBL" id="MCD2423686.1"/>
    </source>
</evidence>
<evidence type="ECO:0000313" key="5">
    <source>
        <dbReference type="Proteomes" id="UP001199816"/>
    </source>
</evidence>
<dbReference type="Gene3D" id="2.60.120.1440">
    <property type="match status" value="1"/>
</dbReference>
<dbReference type="Pfam" id="PF16344">
    <property type="entry name" value="FecR_C"/>
    <property type="match status" value="1"/>
</dbReference>
<dbReference type="RefSeq" id="WP_231004947.1">
    <property type="nucleotide sequence ID" value="NZ_JAJNEC010000005.1"/>
</dbReference>
<organism evidence="4 5">
    <name type="scientific">Niabella pedocola</name>
    <dbReference type="NCBI Taxonomy" id="1752077"/>
    <lineage>
        <taxon>Bacteria</taxon>
        <taxon>Pseudomonadati</taxon>
        <taxon>Bacteroidota</taxon>
        <taxon>Chitinophagia</taxon>
        <taxon>Chitinophagales</taxon>
        <taxon>Chitinophagaceae</taxon>
        <taxon>Niabella</taxon>
    </lineage>
</organism>